<organism evidence="2 3">
    <name type="scientific">Fomitopsis schrenkii</name>
    <name type="common">Brown rot fungus</name>
    <dbReference type="NCBI Taxonomy" id="2126942"/>
    <lineage>
        <taxon>Eukaryota</taxon>
        <taxon>Fungi</taxon>
        <taxon>Dikarya</taxon>
        <taxon>Basidiomycota</taxon>
        <taxon>Agaricomycotina</taxon>
        <taxon>Agaricomycetes</taxon>
        <taxon>Polyporales</taxon>
        <taxon>Fomitopsis</taxon>
    </lineage>
</organism>
<dbReference type="AlphaFoldDB" id="S8DZ73"/>
<proteinExistence type="predicted"/>
<dbReference type="EMBL" id="KE504188">
    <property type="protein sequence ID" value="EPS96438.1"/>
    <property type="molecule type" value="Genomic_DNA"/>
</dbReference>
<feature type="compositionally biased region" description="Polar residues" evidence="1">
    <location>
        <begin position="1"/>
        <end position="13"/>
    </location>
</feature>
<dbReference type="InParanoid" id="S8DZ73"/>
<dbReference type="HOGENOM" id="CLU_611157_0_0_1"/>
<feature type="compositionally biased region" description="Polar residues" evidence="1">
    <location>
        <begin position="28"/>
        <end position="40"/>
    </location>
</feature>
<protein>
    <submittedName>
        <fullName evidence="2">Uncharacterized protein</fullName>
    </submittedName>
</protein>
<evidence type="ECO:0000256" key="1">
    <source>
        <dbReference type="SAM" id="MobiDB-lite"/>
    </source>
</evidence>
<feature type="region of interest" description="Disordered" evidence="1">
    <location>
        <begin position="110"/>
        <end position="143"/>
    </location>
</feature>
<reference evidence="2 3" key="1">
    <citation type="journal article" date="2012" name="Science">
        <title>The Paleozoic origin of enzymatic lignin decomposition reconstructed from 31 fungal genomes.</title>
        <authorList>
            <person name="Floudas D."/>
            <person name="Binder M."/>
            <person name="Riley R."/>
            <person name="Barry K."/>
            <person name="Blanchette R.A."/>
            <person name="Henrissat B."/>
            <person name="Martinez A.T."/>
            <person name="Otillar R."/>
            <person name="Spatafora J.W."/>
            <person name="Yadav J.S."/>
            <person name="Aerts A."/>
            <person name="Benoit I."/>
            <person name="Boyd A."/>
            <person name="Carlson A."/>
            <person name="Copeland A."/>
            <person name="Coutinho P.M."/>
            <person name="de Vries R.P."/>
            <person name="Ferreira P."/>
            <person name="Findley K."/>
            <person name="Foster B."/>
            <person name="Gaskell J."/>
            <person name="Glotzer D."/>
            <person name="Gorecki P."/>
            <person name="Heitman J."/>
            <person name="Hesse C."/>
            <person name="Hori C."/>
            <person name="Igarashi K."/>
            <person name="Jurgens J.A."/>
            <person name="Kallen N."/>
            <person name="Kersten P."/>
            <person name="Kohler A."/>
            <person name="Kuees U."/>
            <person name="Kumar T.K.A."/>
            <person name="Kuo A."/>
            <person name="LaButti K."/>
            <person name="Larrondo L.F."/>
            <person name="Lindquist E."/>
            <person name="Ling A."/>
            <person name="Lombard V."/>
            <person name="Lucas S."/>
            <person name="Lundell T."/>
            <person name="Martin R."/>
            <person name="McLaughlin D.J."/>
            <person name="Morgenstern I."/>
            <person name="Morin E."/>
            <person name="Murat C."/>
            <person name="Nagy L.G."/>
            <person name="Nolan M."/>
            <person name="Ohm R.A."/>
            <person name="Patyshakuliyeva A."/>
            <person name="Rokas A."/>
            <person name="Ruiz-Duenas F.J."/>
            <person name="Sabat G."/>
            <person name="Salamov A."/>
            <person name="Samejima M."/>
            <person name="Schmutz J."/>
            <person name="Slot J.C."/>
            <person name="St John F."/>
            <person name="Stenlid J."/>
            <person name="Sun H."/>
            <person name="Sun S."/>
            <person name="Syed K."/>
            <person name="Tsang A."/>
            <person name="Wiebenga A."/>
            <person name="Young D."/>
            <person name="Pisabarro A."/>
            <person name="Eastwood D.C."/>
            <person name="Martin F."/>
            <person name="Cullen D."/>
            <person name="Grigoriev I.V."/>
            <person name="Hibbett D.S."/>
        </authorList>
    </citation>
    <scope>NUCLEOTIDE SEQUENCE</scope>
    <source>
        <strain evidence="3">FP-58527</strain>
    </source>
</reference>
<keyword evidence="3" id="KW-1185">Reference proteome</keyword>
<accession>S8DZ73</accession>
<evidence type="ECO:0000313" key="2">
    <source>
        <dbReference type="EMBL" id="EPS96438.1"/>
    </source>
</evidence>
<dbReference type="OrthoDB" id="2804106at2759"/>
<feature type="region of interest" description="Disordered" evidence="1">
    <location>
        <begin position="1"/>
        <end position="79"/>
    </location>
</feature>
<dbReference type="STRING" id="743788.S8DZ73"/>
<feature type="compositionally biased region" description="Polar residues" evidence="1">
    <location>
        <begin position="51"/>
        <end position="67"/>
    </location>
</feature>
<evidence type="ECO:0000313" key="3">
    <source>
        <dbReference type="Proteomes" id="UP000015241"/>
    </source>
</evidence>
<dbReference type="Proteomes" id="UP000015241">
    <property type="component" value="Unassembled WGS sequence"/>
</dbReference>
<name>S8DZ73_FOMSC</name>
<sequence>MQQMDQHTGADGSQHQHPDIDQDEEMQVANQLVESSQADRQNVRPDARPLRSQQDAPTQLPTQTTVAYNMLVPPPSTMPPFTPPSLHVLTPDQKAEKILDAVDRFTKDYPDYWGDPPSTPAKSNGRVNMQPEGHTPGDDGMDADDEDEEIIRKKGVPRGPQDYTEFNRIFREWLKEQRLPLKYVEGSLVPVRLAVIQAWENNTGPGPDPVRPTFDWTAPMSSNWNKEMVLLLGDAFLAEIRRAEHLPLTADMCPSTAAVRANLAKKMQKVQTDYKKFEGKPPIELECAKTKNAVETRRNVRRNGMLTRCQRIVRNNYTTNPTLWGQIEQVLEALSLGAMSSDHTDVDCRRSQKAVTRAYSPWRAKEIGDLMEALETYPSGRSTKGNRAYPRTFRYNQAVTSSRKPIPKLPVNFYDPHWFAGQHKAVVQELSVLKAVAIPTLTFHSSAA</sequence>
<gene>
    <name evidence="2" type="ORF">FOMPIDRAFT_86351</name>
</gene>